<feature type="compositionally biased region" description="Basic residues" evidence="1">
    <location>
        <begin position="17"/>
        <end position="33"/>
    </location>
</feature>
<feature type="region of interest" description="Disordered" evidence="1">
    <location>
        <begin position="182"/>
        <end position="249"/>
    </location>
</feature>
<feature type="compositionally biased region" description="Low complexity" evidence="1">
    <location>
        <begin position="184"/>
        <end position="197"/>
    </location>
</feature>
<dbReference type="EMBL" id="CADCTH010000122">
    <property type="protein sequence ID" value="CAA9228085.1"/>
    <property type="molecule type" value="Genomic_DNA"/>
</dbReference>
<feature type="non-terminal residue" evidence="2">
    <location>
        <position position="1"/>
    </location>
</feature>
<feature type="region of interest" description="Disordered" evidence="1">
    <location>
        <begin position="1"/>
        <end position="108"/>
    </location>
</feature>
<keyword evidence="2" id="KW-0560">Oxidoreductase</keyword>
<feature type="compositionally biased region" description="Basic residues" evidence="1">
    <location>
        <begin position="140"/>
        <end position="155"/>
    </location>
</feature>
<proteinExistence type="predicted"/>
<protein>
    <submittedName>
        <fullName evidence="2">Succinate dehydrogenase flavoprotein subunit</fullName>
        <ecNumber evidence="2">1.3.5.1</ecNumber>
    </submittedName>
</protein>
<organism evidence="2">
    <name type="scientific">uncultured Actinomycetospora sp</name>
    <dbReference type="NCBI Taxonomy" id="1135996"/>
    <lineage>
        <taxon>Bacteria</taxon>
        <taxon>Bacillati</taxon>
        <taxon>Actinomycetota</taxon>
        <taxon>Actinomycetes</taxon>
        <taxon>Pseudonocardiales</taxon>
        <taxon>Pseudonocardiaceae</taxon>
        <taxon>Actinomycetospora</taxon>
        <taxon>environmental samples</taxon>
    </lineage>
</organism>
<feature type="non-terminal residue" evidence="2">
    <location>
        <position position="312"/>
    </location>
</feature>
<dbReference type="GO" id="GO:0008177">
    <property type="term" value="F:succinate dehydrogenase (quinone) activity"/>
    <property type="evidence" value="ECO:0007669"/>
    <property type="project" value="UniProtKB-EC"/>
</dbReference>
<dbReference type="EC" id="1.3.5.1" evidence="2"/>
<feature type="compositionally biased region" description="Basic residues" evidence="1">
    <location>
        <begin position="228"/>
        <end position="242"/>
    </location>
</feature>
<gene>
    <name evidence="2" type="ORF">AVDCRST_MAG54-890</name>
</gene>
<sequence>VRTAAGTHGRPGGGPLRPRRPDRRHARPGQPHRRPVERPQVLREAGQPDQPPQDERPRGGHRPGRRRRGGDAGRGRLPRQVVLLPGQPPARALDRGAGRHQRRQELPLRRRLGAPAVLRHRQGRRLPLARVERAPPGRGQRQHHRPVRRAGRALRPRVLGPARHPLVRRHAGLAHLLRARADRPAAAAGRLPGARASGARRHRRGPPAHRDARPHRRGREGARDRHAQPVHRGARHAPRRRRDPVLGRLRQRLLPVDERQGLQRHGDLAGAQAGRAVRQPLLHPDPPDLHPGQRRLPVEADPDERVAAQRRP</sequence>
<feature type="compositionally biased region" description="Basic and acidic residues" evidence="1">
    <location>
        <begin position="303"/>
        <end position="312"/>
    </location>
</feature>
<evidence type="ECO:0000313" key="2">
    <source>
        <dbReference type="EMBL" id="CAA9228085.1"/>
    </source>
</evidence>
<feature type="compositionally biased region" description="Basic residues" evidence="1">
    <location>
        <begin position="59"/>
        <end position="68"/>
    </location>
</feature>
<feature type="region of interest" description="Disordered" evidence="1">
    <location>
        <begin position="134"/>
        <end position="155"/>
    </location>
</feature>
<feature type="compositionally biased region" description="Basic and acidic residues" evidence="1">
    <location>
        <begin position="92"/>
        <end position="108"/>
    </location>
</feature>
<name>A0A6J4HMP8_9PSEU</name>
<reference evidence="2" key="1">
    <citation type="submission" date="2020-02" db="EMBL/GenBank/DDBJ databases">
        <authorList>
            <person name="Meier V. D."/>
        </authorList>
    </citation>
    <scope>NUCLEOTIDE SEQUENCE</scope>
    <source>
        <strain evidence="2">AVDCRST_MAG54</strain>
    </source>
</reference>
<dbReference type="AlphaFoldDB" id="A0A6J4HMP8"/>
<evidence type="ECO:0000256" key="1">
    <source>
        <dbReference type="SAM" id="MobiDB-lite"/>
    </source>
</evidence>
<feature type="region of interest" description="Disordered" evidence="1">
    <location>
        <begin position="269"/>
        <end position="312"/>
    </location>
</feature>
<accession>A0A6J4HMP8</accession>
<feature type="compositionally biased region" description="Basic residues" evidence="1">
    <location>
        <begin position="198"/>
        <end position="218"/>
    </location>
</feature>